<keyword evidence="7 15" id="KW-0378">Hydrolase</keyword>
<evidence type="ECO:0000256" key="15">
    <source>
        <dbReference type="RuleBase" id="RU364006"/>
    </source>
</evidence>
<dbReference type="Proteomes" id="UP000515480">
    <property type="component" value="Chromosome"/>
</dbReference>
<dbReference type="NCBIfam" id="NF004064">
    <property type="entry name" value="PRK05578.1"/>
    <property type="match status" value="1"/>
</dbReference>
<dbReference type="PANTHER" id="PTHR11644">
    <property type="entry name" value="CYTIDINE DEAMINASE"/>
    <property type="match status" value="1"/>
</dbReference>
<evidence type="ECO:0000256" key="7">
    <source>
        <dbReference type="ARBA" id="ARBA00022801"/>
    </source>
</evidence>
<dbReference type="AlphaFoldDB" id="A0A7G7VM30"/>
<evidence type="ECO:0000256" key="13">
    <source>
        <dbReference type="PIRSR" id="PIRSR606262-2"/>
    </source>
</evidence>
<evidence type="ECO:0000256" key="10">
    <source>
        <dbReference type="ARBA" id="ARBA00049252"/>
    </source>
</evidence>
<feature type="active site" description="Proton donor" evidence="12">
    <location>
        <position position="55"/>
    </location>
</feature>
<dbReference type="GO" id="GO:0042802">
    <property type="term" value="F:identical protein binding"/>
    <property type="evidence" value="ECO:0007669"/>
    <property type="project" value="UniProtKB-ARBA"/>
</dbReference>
<evidence type="ECO:0000313" key="18">
    <source>
        <dbReference type="Proteomes" id="UP000515480"/>
    </source>
</evidence>
<evidence type="ECO:0000259" key="16">
    <source>
        <dbReference type="PROSITE" id="PS51747"/>
    </source>
</evidence>
<dbReference type="InterPro" id="IPR050202">
    <property type="entry name" value="Cyt/Deoxycyt_deaminase"/>
</dbReference>
<dbReference type="KEGG" id="stim:H1B31_04370"/>
<dbReference type="GO" id="GO:0072527">
    <property type="term" value="P:pyrimidine-containing compound metabolic process"/>
    <property type="evidence" value="ECO:0007669"/>
    <property type="project" value="UniProtKB-ARBA"/>
</dbReference>
<evidence type="ECO:0000256" key="11">
    <source>
        <dbReference type="ARBA" id="ARBA00049558"/>
    </source>
</evidence>
<dbReference type="GO" id="GO:0005829">
    <property type="term" value="C:cytosol"/>
    <property type="evidence" value="ECO:0007669"/>
    <property type="project" value="TreeGrafter"/>
</dbReference>
<feature type="binding site" evidence="14">
    <location>
        <position position="89"/>
    </location>
    <ligand>
        <name>Zn(2+)</name>
        <dbReference type="ChEBI" id="CHEBI:29105"/>
        <note>catalytic</note>
    </ligand>
</feature>
<evidence type="ECO:0000256" key="2">
    <source>
        <dbReference type="ARBA" id="ARBA00003949"/>
    </source>
</evidence>
<organism evidence="17 18">
    <name type="scientific">Selenomonas timonae</name>
    <dbReference type="NCBI Taxonomy" id="2754044"/>
    <lineage>
        <taxon>Bacteria</taxon>
        <taxon>Bacillati</taxon>
        <taxon>Bacillota</taxon>
        <taxon>Negativicutes</taxon>
        <taxon>Selenomonadales</taxon>
        <taxon>Selenomonadaceae</taxon>
        <taxon>Selenomonas</taxon>
    </lineage>
</organism>
<dbReference type="GO" id="GO:0008270">
    <property type="term" value="F:zinc ion binding"/>
    <property type="evidence" value="ECO:0007669"/>
    <property type="project" value="UniProtKB-UniRule"/>
</dbReference>
<evidence type="ECO:0000256" key="1">
    <source>
        <dbReference type="ARBA" id="ARBA00001947"/>
    </source>
</evidence>
<evidence type="ECO:0000256" key="3">
    <source>
        <dbReference type="ARBA" id="ARBA00006576"/>
    </source>
</evidence>
<comment type="cofactor">
    <cofactor evidence="1 14 15">
        <name>Zn(2+)</name>
        <dbReference type="ChEBI" id="CHEBI:29105"/>
    </cofactor>
</comment>
<dbReference type="InterPro" id="IPR016193">
    <property type="entry name" value="Cytidine_deaminase-like"/>
</dbReference>
<name>A0A7G7VM30_9FIRM</name>
<evidence type="ECO:0000256" key="14">
    <source>
        <dbReference type="PIRSR" id="PIRSR606262-3"/>
    </source>
</evidence>
<dbReference type="PROSITE" id="PS51747">
    <property type="entry name" value="CYT_DCMP_DEAMINASES_2"/>
    <property type="match status" value="1"/>
</dbReference>
<dbReference type="Gene3D" id="3.40.140.10">
    <property type="entry name" value="Cytidine Deaminase, domain 2"/>
    <property type="match status" value="1"/>
</dbReference>
<comment type="function">
    <text evidence="2 15">This enzyme scavenges exogenous and endogenous cytidine and 2'-deoxycytidine for UMP synthesis.</text>
</comment>
<dbReference type="InterPro" id="IPR002125">
    <property type="entry name" value="CMP_dCMP_dom"/>
</dbReference>
<dbReference type="InterPro" id="IPR006262">
    <property type="entry name" value="Cyt_deam_tetra"/>
</dbReference>
<evidence type="ECO:0000313" key="17">
    <source>
        <dbReference type="EMBL" id="QNH55173.1"/>
    </source>
</evidence>
<keyword evidence="6 14" id="KW-0479">Metal-binding</keyword>
<dbReference type="FunFam" id="3.40.140.10:FF:000008">
    <property type="entry name" value="Cytidine deaminase"/>
    <property type="match status" value="1"/>
</dbReference>
<dbReference type="NCBIfam" id="TIGR01354">
    <property type="entry name" value="cyt_deam_tetra"/>
    <property type="match status" value="1"/>
</dbReference>
<proteinExistence type="inferred from homology"/>
<feature type="binding site" evidence="13">
    <location>
        <begin position="42"/>
        <end position="48"/>
    </location>
    <ligand>
        <name>substrate</name>
    </ligand>
</feature>
<accession>A0A7G7VM30</accession>
<comment type="catalytic activity">
    <reaction evidence="10 15">
        <text>2'-deoxycytidine + H2O + H(+) = 2'-deoxyuridine + NH4(+)</text>
        <dbReference type="Rhea" id="RHEA:13433"/>
        <dbReference type="ChEBI" id="CHEBI:15377"/>
        <dbReference type="ChEBI" id="CHEBI:15378"/>
        <dbReference type="ChEBI" id="CHEBI:15698"/>
        <dbReference type="ChEBI" id="CHEBI:16450"/>
        <dbReference type="ChEBI" id="CHEBI:28938"/>
        <dbReference type="EC" id="3.5.4.5"/>
    </reaction>
</comment>
<dbReference type="EC" id="3.5.4.5" evidence="4 15"/>
<evidence type="ECO:0000256" key="12">
    <source>
        <dbReference type="PIRSR" id="PIRSR606262-1"/>
    </source>
</evidence>
<keyword evidence="18" id="KW-1185">Reference proteome</keyword>
<dbReference type="RefSeq" id="WP_185981042.1">
    <property type="nucleotide sequence ID" value="NZ_CP060204.1"/>
</dbReference>
<comment type="similarity">
    <text evidence="3 15">Belongs to the cytidine and deoxycytidylate deaminase family.</text>
</comment>
<dbReference type="GO" id="GO:0004126">
    <property type="term" value="F:cytidine deaminase activity"/>
    <property type="evidence" value="ECO:0007669"/>
    <property type="project" value="UniProtKB-UniRule"/>
</dbReference>
<protein>
    <recommendedName>
        <fullName evidence="5 15">Cytidine deaminase</fullName>
        <ecNumber evidence="4 15">3.5.4.5</ecNumber>
    </recommendedName>
    <alternativeName>
        <fullName evidence="9 15">Cytidine aminohydrolase</fullName>
    </alternativeName>
</protein>
<dbReference type="PANTHER" id="PTHR11644:SF2">
    <property type="entry name" value="CYTIDINE DEAMINASE"/>
    <property type="match status" value="1"/>
</dbReference>
<evidence type="ECO:0000256" key="4">
    <source>
        <dbReference type="ARBA" id="ARBA00012783"/>
    </source>
</evidence>
<evidence type="ECO:0000256" key="6">
    <source>
        <dbReference type="ARBA" id="ARBA00022723"/>
    </source>
</evidence>
<evidence type="ECO:0000256" key="5">
    <source>
        <dbReference type="ARBA" id="ARBA00018266"/>
    </source>
</evidence>
<dbReference type="PROSITE" id="PS00903">
    <property type="entry name" value="CYT_DCMP_DEAMINASES_1"/>
    <property type="match status" value="1"/>
</dbReference>
<dbReference type="Pfam" id="PF00383">
    <property type="entry name" value="dCMP_cyt_deam_1"/>
    <property type="match status" value="1"/>
</dbReference>
<sequence>MNDKELIARAAEFRRHAYAPYSGFAVGAALLARSGRVYGGVNVENASYPVGICAERAAIAAAVTAGELEFEALAVIADSPEPCAPCGMCRQVLVEFPIKRIILANTRGDVRILTPAALLPHAFGAAALPTKETSHEDTDC</sequence>
<feature type="binding site" evidence="14">
    <location>
        <position position="86"/>
    </location>
    <ligand>
        <name>Zn(2+)</name>
        <dbReference type="ChEBI" id="CHEBI:29105"/>
        <note>catalytic</note>
    </ligand>
</feature>
<dbReference type="EMBL" id="CP060204">
    <property type="protein sequence ID" value="QNH55173.1"/>
    <property type="molecule type" value="Genomic_DNA"/>
</dbReference>
<reference evidence="17 18" key="1">
    <citation type="submission" date="2020-07" db="EMBL/GenBank/DDBJ databases">
        <title>Complete genome and description of Selenomonas timonensis sp. nov., a new bacterium isolated from a gingivitis subject.</title>
        <authorList>
            <person name="Antezack A."/>
        </authorList>
    </citation>
    <scope>NUCLEOTIDE SEQUENCE [LARGE SCALE GENOMIC DNA]</scope>
    <source>
        <strain evidence="17 18">Marseille-Q3039</strain>
    </source>
</reference>
<dbReference type="GO" id="GO:0055086">
    <property type="term" value="P:nucleobase-containing small molecule metabolic process"/>
    <property type="evidence" value="ECO:0007669"/>
    <property type="project" value="UniProtKB-ARBA"/>
</dbReference>
<keyword evidence="8 14" id="KW-0862">Zinc</keyword>
<comment type="catalytic activity">
    <reaction evidence="11 15">
        <text>cytidine + H2O + H(+) = uridine + NH4(+)</text>
        <dbReference type="Rhea" id="RHEA:16069"/>
        <dbReference type="ChEBI" id="CHEBI:15377"/>
        <dbReference type="ChEBI" id="CHEBI:15378"/>
        <dbReference type="ChEBI" id="CHEBI:16704"/>
        <dbReference type="ChEBI" id="CHEBI:17562"/>
        <dbReference type="ChEBI" id="CHEBI:28938"/>
        <dbReference type="EC" id="3.5.4.5"/>
    </reaction>
</comment>
<evidence type="ECO:0000256" key="9">
    <source>
        <dbReference type="ARBA" id="ARBA00032005"/>
    </source>
</evidence>
<feature type="binding site" evidence="14">
    <location>
        <position position="53"/>
    </location>
    <ligand>
        <name>Zn(2+)</name>
        <dbReference type="ChEBI" id="CHEBI:29105"/>
        <note>catalytic</note>
    </ligand>
</feature>
<gene>
    <name evidence="17" type="ORF">H1B31_04370</name>
</gene>
<dbReference type="CDD" id="cd01283">
    <property type="entry name" value="cytidine_deaminase"/>
    <property type="match status" value="1"/>
</dbReference>
<feature type="domain" description="CMP/dCMP-type deaminase" evidence="16">
    <location>
        <begin position="1"/>
        <end position="126"/>
    </location>
</feature>
<dbReference type="SUPFAM" id="SSF53927">
    <property type="entry name" value="Cytidine deaminase-like"/>
    <property type="match status" value="1"/>
</dbReference>
<dbReference type="InterPro" id="IPR016192">
    <property type="entry name" value="APOBEC/CMP_deaminase_Zn-bd"/>
</dbReference>
<evidence type="ECO:0000256" key="8">
    <source>
        <dbReference type="ARBA" id="ARBA00022833"/>
    </source>
</evidence>